<keyword evidence="1" id="KW-0143">Chaperone</keyword>
<dbReference type="InterPro" id="IPR036869">
    <property type="entry name" value="J_dom_sf"/>
</dbReference>
<comment type="caution">
    <text evidence="4">The sequence shown here is derived from an EMBL/GenBank/DDBJ whole genome shotgun (WGS) entry which is preliminary data.</text>
</comment>
<proteinExistence type="predicted"/>
<dbReference type="RefSeq" id="WP_345193799.1">
    <property type="nucleotide sequence ID" value="NZ_BAABFL010000062.1"/>
</dbReference>
<evidence type="ECO:0000313" key="4">
    <source>
        <dbReference type="EMBL" id="GAA4648295.1"/>
    </source>
</evidence>
<protein>
    <recommendedName>
        <fullName evidence="3">J domain-containing protein</fullName>
    </recommendedName>
</protein>
<name>A0ABP8UYV8_9GAMM</name>
<dbReference type="SUPFAM" id="SSF46565">
    <property type="entry name" value="Chaperone J-domain"/>
    <property type="match status" value="1"/>
</dbReference>
<dbReference type="SMART" id="SM00271">
    <property type="entry name" value="DnaJ"/>
    <property type="match status" value="1"/>
</dbReference>
<feature type="region of interest" description="Disordered" evidence="2">
    <location>
        <begin position="79"/>
        <end position="119"/>
    </location>
</feature>
<evidence type="ECO:0000259" key="3">
    <source>
        <dbReference type="PROSITE" id="PS50076"/>
    </source>
</evidence>
<accession>A0ABP8UYV8</accession>
<dbReference type="PROSITE" id="PS50076">
    <property type="entry name" value="DNAJ_2"/>
    <property type="match status" value="1"/>
</dbReference>
<dbReference type="EMBL" id="BAABFL010000062">
    <property type="protein sequence ID" value="GAA4648295.1"/>
    <property type="molecule type" value="Genomic_DNA"/>
</dbReference>
<dbReference type="InterPro" id="IPR001623">
    <property type="entry name" value="DnaJ_domain"/>
</dbReference>
<gene>
    <name evidence="4" type="ORF">GCM10023116_05620</name>
</gene>
<organism evidence="4 5">
    <name type="scientific">Kistimonas scapharcae</name>
    <dbReference type="NCBI Taxonomy" id="1036133"/>
    <lineage>
        <taxon>Bacteria</taxon>
        <taxon>Pseudomonadati</taxon>
        <taxon>Pseudomonadota</taxon>
        <taxon>Gammaproteobacteria</taxon>
        <taxon>Oceanospirillales</taxon>
        <taxon>Endozoicomonadaceae</taxon>
        <taxon>Kistimonas</taxon>
    </lineage>
</organism>
<feature type="compositionally biased region" description="Basic and acidic residues" evidence="2">
    <location>
        <begin position="79"/>
        <end position="103"/>
    </location>
</feature>
<dbReference type="Proteomes" id="UP001500604">
    <property type="component" value="Unassembled WGS sequence"/>
</dbReference>
<feature type="compositionally biased region" description="Polar residues" evidence="2">
    <location>
        <begin position="104"/>
        <end position="114"/>
    </location>
</feature>
<feature type="domain" description="J" evidence="3">
    <location>
        <begin position="126"/>
        <end position="186"/>
    </location>
</feature>
<dbReference type="CDD" id="cd06257">
    <property type="entry name" value="DnaJ"/>
    <property type="match status" value="1"/>
</dbReference>
<reference evidence="5" key="1">
    <citation type="journal article" date="2019" name="Int. J. Syst. Evol. Microbiol.">
        <title>The Global Catalogue of Microorganisms (GCM) 10K type strain sequencing project: providing services to taxonomists for standard genome sequencing and annotation.</title>
        <authorList>
            <consortium name="The Broad Institute Genomics Platform"/>
            <consortium name="The Broad Institute Genome Sequencing Center for Infectious Disease"/>
            <person name="Wu L."/>
            <person name="Ma J."/>
        </authorList>
    </citation>
    <scope>NUCLEOTIDE SEQUENCE [LARGE SCALE GENOMIC DNA]</scope>
    <source>
        <strain evidence="5">JCM 17805</strain>
    </source>
</reference>
<evidence type="ECO:0000256" key="1">
    <source>
        <dbReference type="ARBA" id="ARBA00023186"/>
    </source>
</evidence>
<sequence>MSCLIFGPSIYFAAPQSFGNINKSHNNIYVISGGRPYMPAPHMGAKPNVSIYSRECNPFGDMQTLLFLLLVLNESSRRTESSREGRHFYQDMGGSHRPERNTYETKSNSYNAGENQEDHLPKKTNPMAEKFNNAFAPCSNKNELKKVYHKLSLEHHPDKNPDRKEEATEEFKLLTELYNKRLKEMN</sequence>
<keyword evidence="5" id="KW-1185">Reference proteome</keyword>
<dbReference type="Gene3D" id="1.10.287.110">
    <property type="entry name" value="DnaJ domain"/>
    <property type="match status" value="1"/>
</dbReference>
<evidence type="ECO:0000256" key="2">
    <source>
        <dbReference type="SAM" id="MobiDB-lite"/>
    </source>
</evidence>
<evidence type="ECO:0000313" key="5">
    <source>
        <dbReference type="Proteomes" id="UP001500604"/>
    </source>
</evidence>
<dbReference type="Pfam" id="PF00226">
    <property type="entry name" value="DnaJ"/>
    <property type="match status" value="1"/>
</dbReference>